<comment type="caution">
    <text evidence="5">The sequence shown here is derived from an EMBL/GenBank/DDBJ whole genome shotgun (WGS) entry which is preliminary data.</text>
</comment>
<dbReference type="InterPro" id="IPR003313">
    <property type="entry name" value="AraC-bd"/>
</dbReference>
<sequence length="303" mass="34389">MALQECGLNLNRVSKELKPHGSIEFPCAGYASHHTERPEDVIPWHWHEEMEIVMITEGQMRLKTSAASFLLNKGEAAVINSNILHYAAAAPECSLRSLVFSPGLITGGSESAFAKKYIQPLLSCRSFSGYPIDPEDIQRVSEWFDCAFEALKNDRCGFEFVVRENLSRICFYLCGKFEAQMDAGTPVFDQDNIRIRKMLDFLHENFAGHVSLKEISGAADISERECLRCFQKTLQISPVQYLLKYRIMQGAEMLLADSTSSVSEVATYCGFDSPSNFTKMFKRFYNCTPREYRRIKNPLILAQ</sequence>
<dbReference type="SMART" id="SM00342">
    <property type="entry name" value="HTH_ARAC"/>
    <property type="match status" value="1"/>
</dbReference>
<dbReference type="Pfam" id="PF02311">
    <property type="entry name" value="AraC_binding"/>
    <property type="match status" value="1"/>
</dbReference>
<evidence type="ECO:0000313" key="5">
    <source>
        <dbReference type="EMBL" id="HIT41105.1"/>
    </source>
</evidence>
<dbReference type="PRINTS" id="PR00032">
    <property type="entry name" value="HTHARAC"/>
</dbReference>
<evidence type="ECO:0000256" key="2">
    <source>
        <dbReference type="ARBA" id="ARBA00023125"/>
    </source>
</evidence>
<dbReference type="Proteomes" id="UP000886860">
    <property type="component" value="Unassembled WGS sequence"/>
</dbReference>
<dbReference type="InterPro" id="IPR020449">
    <property type="entry name" value="Tscrpt_reg_AraC-type_HTH"/>
</dbReference>
<protein>
    <submittedName>
        <fullName evidence="5">Helix-turn-helix transcriptional regulator</fullName>
    </submittedName>
</protein>
<dbReference type="GO" id="GO:0043565">
    <property type="term" value="F:sequence-specific DNA binding"/>
    <property type="evidence" value="ECO:0007669"/>
    <property type="project" value="InterPro"/>
</dbReference>
<dbReference type="PANTHER" id="PTHR43280:SF28">
    <property type="entry name" value="HTH-TYPE TRANSCRIPTIONAL ACTIVATOR RHAS"/>
    <property type="match status" value="1"/>
</dbReference>
<dbReference type="SUPFAM" id="SSF51182">
    <property type="entry name" value="RmlC-like cupins"/>
    <property type="match status" value="1"/>
</dbReference>
<dbReference type="AlphaFoldDB" id="A0A9D1GH96"/>
<evidence type="ECO:0000256" key="3">
    <source>
        <dbReference type="ARBA" id="ARBA00023163"/>
    </source>
</evidence>
<keyword evidence="1" id="KW-0805">Transcription regulation</keyword>
<evidence type="ECO:0000313" key="6">
    <source>
        <dbReference type="Proteomes" id="UP000886860"/>
    </source>
</evidence>
<reference evidence="5" key="2">
    <citation type="journal article" date="2021" name="PeerJ">
        <title>Extensive microbial diversity within the chicken gut microbiome revealed by metagenomics and culture.</title>
        <authorList>
            <person name="Gilroy R."/>
            <person name="Ravi A."/>
            <person name="Getino M."/>
            <person name="Pursley I."/>
            <person name="Horton D.L."/>
            <person name="Alikhan N.F."/>
            <person name="Baker D."/>
            <person name="Gharbi K."/>
            <person name="Hall N."/>
            <person name="Watson M."/>
            <person name="Adriaenssens E.M."/>
            <person name="Foster-Nyarko E."/>
            <person name="Jarju S."/>
            <person name="Secka A."/>
            <person name="Antonio M."/>
            <person name="Oren A."/>
            <person name="Chaudhuri R.R."/>
            <person name="La Ragione R."/>
            <person name="Hildebrand F."/>
            <person name="Pallen M.J."/>
        </authorList>
    </citation>
    <scope>NUCLEOTIDE SEQUENCE</scope>
    <source>
        <strain evidence="5">CHK123-3438</strain>
    </source>
</reference>
<dbReference type="PANTHER" id="PTHR43280">
    <property type="entry name" value="ARAC-FAMILY TRANSCRIPTIONAL REGULATOR"/>
    <property type="match status" value="1"/>
</dbReference>
<dbReference type="Gene3D" id="2.60.120.10">
    <property type="entry name" value="Jelly Rolls"/>
    <property type="match status" value="1"/>
</dbReference>
<dbReference type="SUPFAM" id="SSF46689">
    <property type="entry name" value="Homeodomain-like"/>
    <property type="match status" value="2"/>
</dbReference>
<dbReference type="InterPro" id="IPR009057">
    <property type="entry name" value="Homeodomain-like_sf"/>
</dbReference>
<feature type="domain" description="HTH araC/xylS-type" evidence="4">
    <location>
        <begin position="196"/>
        <end position="295"/>
    </location>
</feature>
<dbReference type="PROSITE" id="PS01124">
    <property type="entry name" value="HTH_ARAC_FAMILY_2"/>
    <property type="match status" value="1"/>
</dbReference>
<dbReference type="InterPro" id="IPR018060">
    <property type="entry name" value="HTH_AraC"/>
</dbReference>
<dbReference type="PROSITE" id="PS00041">
    <property type="entry name" value="HTH_ARAC_FAMILY_1"/>
    <property type="match status" value="1"/>
</dbReference>
<evidence type="ECO:0000259" key="4">
    <source>
        <dbReference type="PROSITE" id="PS01124"/>
    </source>
</evidence>
<dbReference type="InterPro" id="IPR018062">
    <property type="entry name" value="HTH_AraC-typ_CS"/>
</dbReference>
<proteinExistence type="predicted"/>
<name>A0A9D1GH96_9FIRM</name>
<dbReference type="InterPro" id="IPR014710">
    <property type="entry name" value="RmlC-like_jellyroll"/>
</dbReference>
<keyword evidence="3" id="KW-0804">Transcription</keyword>
<dbReference type="Pfam" id="PF12833">
    <property type="entry name" value="HTH_18"/>
    <property type="match status" value="1"/>
</dbReference>
<dbReference type="CDD" id="cd02208">
    <property type="entry name" value="cupin_RmlC-like"/>
    <property type="match status" value="1"/>
</dbReference>
<organism evidence="5 6">
    <name type="scientific">Candidatus Caccovicinus merdipullorum</name>
    <dbReference type="NCBI Taxonomy" id="2840724"/>
    <lineage>
        <taxon>Bacteria</taxon>
        <taxon>Bacillati</taxon>
        <taxon>Bacillota</taxon>
        <taxon>Clostridia</taxon>
        <taxon>Eubacteriales</taxon>
        <taxon>Candidatus Caccovicinus</taxon>
    </lineage>
</organism>
<dbReference type="GO" id="GO:0003700">
    <property type="term" value="F:DNA-binding transcription factor activity"/>
    <property type="evidence" value="ECO:0007669"/>
    <property type="project" value="InterPro"/>
</dbReference>
<accession>A0A9D1GH96</accession>
<dbReference type="Gene3D" id="1.10.10.60">
    <property type="entry name" value="Homeodomain-like"/>
    <property type="match status" value="2"/>
</dbReference>
<evidence type="ECO:0000256" key="1">
    <source>
        <dbReference type="ARBA" id="ARBA00023015"/>
    </source>
</evidence>
<dbReference type="EMBL" id="DVKS01000053">
    <property type="protein sequence ID" value="HIT41105.1"/>
    <property type="molecule type" value="Genomic_DNA"/>
</dbReference>
<reference evidence="5" key="1">
    <citation type="submission" date="2020-10" db="EMBL/GenBank/DDBJ databases">
        <authorList>
            <person name="Gilroy R."/>
        </authorList>
    </citation>
    <scope>NUCLEOTIDE SEQUENCE</scope>
    <source>
        <strain evidence="5">CHK123-3438</strain>
    </source>
</reference>
<keyword evidence="2" id="KW-0238">DNA-binding</keyword>
<gene>
    <name evidence="5" type="ORF">IAB60_03220</name>
</gene>
<dbReference type="InterPro" id="IPR011051">
    <property type="entry name" value="RmlC_Cupin_sf"/>
</dbReference>